<keyword evidence="2" id="KW-1185">Reference proteome</keyword>
<dbReference type="Gene3D" id="2.70.98.60">
    <property type="entry name" value="alpha-galactosidase from lactobacil brevis"/>
    <property type="match status" value="1"/>
</dbReference>
<dbReference type="InterPro" id="IPR017853">
    <property type="entry name" value="GH"/>
</dbReference>
<dbReference type="EMBL" id="BMHF01000003">
    <property type="protein sequence ID" value="GGA28642.1"/>
    <property type="molecule type" value="Genomic_DNA"/>
</dbReference>
<dbReference type="CDD" id="cd14791">
    <property type="entry name" value="GH36"/>
    <property type="match status" value="1"/>
</dbReference>
<dbReference type="SUPFAM" id="SSF51445">
    <property type="entry name" value="(Trans)glycosidases"/>
    <property type="match status" value="1"/>
</dbReference>
<reference evidence="2" key="1">
    <citation type="journal article" date="2019" name="Int. J. Syst. Evol. Microbiol.">
        <title>The Global Catalogue of Microorganisms (GCM) 10K type strain sequencing project: providing services to taxonomists for standard genome sequencing and annotation.</title>
        <authorList>
            <consortium name="The Broad Institute Genomics Platform"/>
            <consortium name="The Broad Institute Genome Sequencing Center for Infectious Disease"/>
            <person name="Wu L."/>
            <person name="Ma J."/>
        </authorList>
    </citation>
    <scope>NUCLEOTIDE SEQUENCE [LARGE SCALE GENOMIC DNA]</scope>
    <source>
        <strain evidence="2">CGMCC 1.15044</strain>
    </source>
</reference>
<dbReference type="PRINTS" id="PR00743">
    <property type="entry name" value="GLHYDRLASE36"/>
</dbReference>
<proteinExistence type="predicted"/>
<protein>
    <recommendedName>
        <fullName evidence="3">Alpha-galactosidase</fullName>
    </recommendedName>
</protein>
<evidence type="ECO:0000313" key="2">
    <source>
        <dbReference type="Proteomes" id="UP000609323"/>
    </source>
</evidence>
<comment type="caution">
    <text evidence="1">The sequence shown here is derived from an EMBL/GenBank/DDBJ whole genome shotgun (WGS) entry which is preliminary data.</text>
</comment>
<dbReference type="Proteomes" id="UP000609323">
    <property type="component" value="Unassembled WGS sequence"/>
</dbReference>
<dbReference type="RefSeq" id="WP_094093003.1">
    <property type="nucleotide sequence ID" value="NZ_BMHF01000003.1"/>
</dbReference>
<sequence length="699" mass="78221">MDIWKEYPLGDMIARYVMDNQTGQMGLILLPLSRVSSACEKKFKVDSLVQLKWIGDTYPGGFAHGHSMRGSGTVNALQFEDQYQIEQDGQLTVVTVFQSGEGGRIAHHLAWDPGYNVLESFTTVRNDGQSTLTAEMISSFSLTGLTPYAEDEAPETLILHRILSSWSAEGRLLSSRIEDLNLEPAWAPHAVRGLRFGQIGSMPVRDYFPAAFVEDTRAGVIWGVQLAHPASWQIELGRRDNALFLSGGLADREFGHWTKTIRPGEFFQTPSAYLTVAADNLDNTAARLTEIHKRSLLGGPETEENLPIIFNEFCTTWGSPSSENLYAIAERLRGKGIRYLVIDSGWYKSEGTNWFNGMGDWEVSKRDFPEGLGPTLEHIRQCGMIPGIWFEMEVCGTESAAFRLTDHLLKRDGIPITVGGRRFWDFRDPYVVSYLKEKVIDFLKDHGFGYLKVDYNDSLGIGCDGAESLGEGLREQMEAVQDFFRLIRKEVPGIVIENCASGGHRLEPSMLGLTSMSSFSDAHECEEIPIIAANMHRVILPRQNQIWAVLRQTDSLQRLAYSLSGTMLGRMCLSGDIHELDQEQWSLLDKAIAFYKKAVPVIKEGKSSRFGPAISSYRHPKGWQGIMRSSADESEILIVVHTFELEGKERVILPLPPVSGTYKTADLFTDQEIEMVLDRDQISISLDRSFAAISILLTL</sequence>
<dbReference type="Pfam" id="PF02065">
    <property type="entry name" value="Melibiase"/>
    <property type="match status" value="1"/>
</dbReference>
<dbReference type="InterPro" id="IPR013785">
    <property type="entry name" value="Aldolase_TIM"/>
</dbReference>
<name>A0ABQ1FS07_9BACL</name>
<accession>A0ABQ1FS07</accession>
<gene>
    <name evidence="1" type="ORF">GCM10010917_11940</name>
</gene>
<dbReference type="InterPro" id="IPR038417">
    <property type="entry name" value="Alpga-gal_N_sf"/>
</dbReference>
<dbReference type="InterPro" id="IPR002252">
    <property type="entry name" value="Glyco_hydro_36"/>
</dbReference>
<dbReference type="Gene3D" id="3.20.20.70">
    <property type="entry name" value="Aldolase class I"/>
    <property type="match status" value="1"/>
</dbReference>
<evidence type="ECO:0000313" key="1">
    <source>
        <dbReference type="EMBL" id="GGA28642.1"/>
    </source>
</evidence>
<evidence type="ECO:0008006" key="3">
    <source>
        <dbReference type="Google" id="ProtNLM"/>
    </source>
</evidence>
<organism evidence="1 2">
    <name type="scientific">Paenibacillus physcomitrellae</name>
    <dbReference type="NCBI Taxonomy" id="1619311"/>
    <lineage>
        <taxon>Bacteria</taxon>
        <taxon>Bacillati</taxon>
        <taxon>Bacillota</taxon>
        <taxon>Bacilli</taxon>
        <taxon>Bacillales</taxon>
        <taxon>Paenibacillaceae</taxon>
        <taxon>Paenibacillus</taxon>
    </lineage>
</organism>